<dbReference type="SUPFAM" id="SSF51011">
    <property type="entry name" value="Glycosyl hydrolase domain"/>
    <property type="match status" value="1"/>
</dbReference>
<feature type="domain" description="Glycoside hydrolase family 31 TIM barrel" evidence="3">
    <location>
        <begin position="1"/>
        <end position="261"/>
    </location>
</feature>
<evidence type="ECO:0000313" key="4">
    <source>
        <dbReference type="EMBL" id="CAD7255006.1"/>
    </source>
</evidence>
<name>A0A7R9AIR5_9CRUS</name>
<dbReference type="EMBL" id="CAJPEV010015518">
    <property type="protein sequence ID" value="CAG0907176.1"/>
    <property type="molecule type" value="Genomic_DNA"/>
</dbReference>
<dbReference type="OrthoDB" id="3237269at2759"/>
<sequence>MPPQYSFGTWLARMSYADESQVMEVARVAREKRFPADVIHVDITWFDKSWRCDWRFSPTRFPDPKAMITKLNTQGFKFTVWQNPYVLKGTWAWDEAVEKGYLATSHKVPFVFVGVYEGLPIDFTNPEAATWYRERLLKPLFEQGVSAIKTDFGEGIHPSMTFKAGNGKKIHNLYPMLYNRAAYTAAKDYFGEEEAMVWGRSGYAGSQRYPVVWSGDNSATFGSMMGSLHGGLNLGLSGFTFWSQDTGGFVGTPTDELMVQYQDDPSTYNIDDQFMCGDHLLVAPILTTEWWRRVYLPKGLWYDFWTGQSYQGGQWLTVNSPLETIPLFVKAGSLIPLAQVVQSTQDLSLDKMTLHAFGDQNGQSHYELWSKTEQIPLKADHTKQILQTHLSVQEVIWRNS</sequence>
<dbReference type="SUPFAM" id="SSF51445">
    <property type="entry name" value="(Trans)glycosidases"/>
    <property type="match status" value="1"/>
</dbReference>
<evidence type="ECO:0000256" key="2">
    <source>
        <dbReference type="RuleBase" id="RU361185"/>
    </source>
</evidence>
<feature type="non-terminal residue" evidence="4">
    <location>
        <position position="1"/>
    </location>
</feature>
<organism evidence="4">
    <name type="scientific">Darwinula stevensoni</name>
    <dbReference type="NCBI Taxonomy" id="69355"/>
    <lineage>
        <taxon>Eukaryota</taxon>
        <taxon>Metazoa</taxon>
        <taxon>Ecdysozoa</taxon>
        <taxon>Arthropoda</taxon>
        <taxon>Crustacea</taxon>
        <taxon>Oligostraca</taxon>
        <taxon>Ostracoda</taxon>
        <taxon>Podocopa</taxon>
        <taxon>Podocopida</taxon>
        <taxon>Darwinulocopina</taxon>
        <taxon>Darwinuloidea</taxon>
        <taxon>Darwinulidae</taxon>
        <taxon>Darwinula</taxon>
    </lineage>
</organism>
<reference evidence="4" key="1">
    <citation type="submission" date="2020-11" db="EMBL/GenBank/DDBJ databases">
        <authorList>
            <person name="Tran Van P."/>
        </authorList>
    </citation>
    <scope>NUCLEOTIDE SEQUENCE</scope>
</reference>
<proteinExistence type="inferred from homology"/>
<accession>A0A7R9AIR5</accession>
<dbReference type="InterPro" id="IPR017853">
    <property type="entry name" value="GH"/>
</dbReference>
<protein>
    <recommendedName>
        <fullName evidence="3">Glycoside hydrolase family 31 TIM barrel domain-containing protein</fullName>
    </recommendedName>
</protein>
<dbReference type="Proteomes" id="UP000677054">
    <property type="component" value="Unassembled WGS sequence"/>
</dbReference>
<dbReference type="InterPro" id="IPR051816">
    <property type="entry name" value="Glycosyl_Hydrolase_31"/>
</dbReference>
<keyword evidence="2" id="KW-0326">Glycosidase</keyword>
<dbReference type="Gene3D" id="3.20.20.80">
    <property type="entry name" value="Glycosidases"/>
    <property type="match status" value="1"/>
</dbReference>
<evidence type="ECO:0000256" key="1">
    <source>
        <dbReference type="ARBA" id="ARBA00007806"/>
    </source>
</evidence>
<dbReference type="PANTHER" id="PTHR43863">
    <property type="entry name" value="HYDROLASE, PUTATIVE (AFU_ORTHOLOGUE AFUA_1G03140)-RELATED"/>
    <property type="match status" value="1"/>
</dbReference>
<dbReference type="Gene3D" id="2.60.40.1180">
    <property type="entry name" value="Golgi alpha-mannosidase II"/>
    <property type="match status" value="1"/>
</dbReference>
<dbReference type="EMBL" id="LR915036">
    <property type="protein sequence ID" value="CAD7255006.1"/>
    <property type="molecule type" value="Genomic_DNA"/>
</dbReference>
<dbReference type="GO" id="GO:0005975">
    <property type="term" value="P:carbohydrate metabolic process"/>
    <property type="evidence" value="ECO:0007669"/>
    <property type="project" value="InterPro"/>
</dbReference>
<dbReference type="AlphaFoldDB" id="A0A7R9AIR5"/>
<comment type="similarity">
    <text evidence="1 2">Belongs to the glycosyl hydrolase 31 family.</text>
</comment>
<dbReference type="GO" id="GO:0004553">
    <property type="term" value="F:hydrolase activity, hydrolyzing O-glycosyl compounds"/>
    <property type="evidence" value="ECO:0007669"/>
    <property type="project" value="InterPro"/>
</dbReference>
<evidence type="ECO:0000313" key="5">
    <source>
        <dbReference type="Proteomes" id="UP000677054"/>
    </source>
</evidence>
<dbReference type="InterPro" id="IPR013780">
    <property type="entry name" value="Glyco_hydro_b"/>
</dbReference>
<dbReference type="Pfam" id="PF01055">
    <property type="entry name" value="Glyco_hydro_31_2nd"/>
    <property type="match status" value="1"/>
</dbReference>
<evidence type="ECO:0000259" key="3">
    <source>
        <dbReference type="Pfam" id="PF01055"/>
    </source>
</evidence>
<dbReference type="PANTHER" id="PTHR43863:SF2">
    <property type="entry name" value="MALTASE-GLUCOAMYLASE"/>
    <property type="match status" value="1"/>
</dbReference>
<keyword evidence="5" id="KW-1185">Reference proteome</keyword>
<keyword evidence="2" id="KW-0378">Hydrolase</keyword>
<gene>
    <name evidence="4" type="ORF">DSTB1V02_LOCUS14752</name>
</gene>
<dbReference type="InterPro" id="IPR000322">
    <property type="entry name" value="Glyco_hydro_31_TIM"/>
</dbReference>